<accession>A0A5B0MVZ1</accession>
<comment type="caution">
    <text evidence="2">The sequence shown here is derived from an EMBL/GenBank/DDBJ whole genome shotgun (WGS) entry which is preliminary data.</text>
</comment>
<proteinExistence type="predicted"/>
<dbReference type="EMBL" id="VDEP01000104">
    <property type="protein sequence ID" value="KAA1131343.1"/>
    <property type="molecule type" value="Genomic_DNA"/>
</dbReference>
<dbReference type="EMBL" id="VSWC01000131">
    <property type="protein sequence ID" value="KAA1081181.1"/>
    <property type="molecule type" value="Genomic_DNA"/>
</dbReference>
<evidence type="ECO:0000256" key="1">
    <source>
        <dbReference type="SAM" id="MobiDB-lite"/>
    </source>
</evidence>
<dbReference type="Proteomes" id="UP000324748">
    <property type="component" value="Unassembled WGS sequence"/>
</dbReference>
<gene>
    <name evidence="2" type="ORF">PGT21_030924</name>
    <name evidence="3" type="ORF">PGTUg99_032165</name>
</gene>
<organism evidence="2 4">
    <name type="scientific">Puccinia graminis f. sp. tritici</name>
    <dbReference type="NCBI Taxonomy" id="56615"/>
    <lineage>
        <taxon>Eukaryota</taxon>
        <taxon>Fungi</taxon>
        <taxon>Dikarya</taxon>
        <taxon>Basidiomycota</taxon>
        <taxon>Pucciniomycotina</taxon>
        <taxon>Pucciniomycetes</taxon>
        <taxon>Pucciniales</taxon>
        <taxon>Pucciniaceae</taxon>
        <taxon>Puccinia</taxon>
    </lineage>
</organism>
<sequence>MKPYWSRSGRRSKANLPTRLSSTTESRMRERSSPSSVGPVIRTDGSKKAPQRRK</sequence>
<protein>
    <submittedName>
        <fullName evidence="2">Uncharacterized protein</fullName>
    </submittedName>
</protein>
<dbReference type="AlphaFoldDB" id="A0A5B0MVZ1"/>
<dbReference type="Proteomes" id="UP000325313">
    <property type="component" value="Unassembled WGS sequence"/>
</dbReference>
<keyword evidence="4" id="KW-1185">Reference proteome</keyword>
<reference evidence="4 5" key="1">
    <citation type="submission" date="2019-05" db="EMBL/GenBank/DDBJ databases">
        <title>Emergence of the Ug99 lineage of the wheat stem rust pathogen through somatic hybridization.</title>
        <authorList>
            <person name="Li F."/>
            <person name="Upadhyaya N.M."/>
            <person name="Sperschneider J."/>
            <person name="Matny O."/>
            <person name="Nguyen-Phuc H."/>
            <person name="Mago R."/>
            <person name="Raley C."/>
            <person name="Miller M.E."/>
            <person name="Silverstein K.A.T."/>
            <person name="Henningsen E."/>
            <person name="Hirsch C.D."/>
            <person name="Visser B."/>
            <person name="Pretorius Z.A."/>
            <person name="Steffenson B.J."/>
            <person name="Schwessinger B."/>
            <person name="Dodds P.N."/>
            <person name="Figueroa M."/>
        </authorList>
    </citation>
    <scope>NUCLEOTIDE SEQUENCE [LARGE SCALE GENOMIC DNA]</scope>
    <source>
        <strain evidence="2">21-0</strain>
        <strain evidence="3 5">Ug99</strain>
    </source>
</reference>
<name>A0A5B0MVZ1_PUCGR</name>
<evidence type="ECO:0000313" key="4">
    <source>
        <dbReference type="Proteomes" id="UP000324748"/>
    </source>
</evidence>
<feature type="region of interest" description="Disordered" evidence="1">
    <location>
        <begin position="1"/>
        <end position="54"/>
    </location>
</feature>
<evidence type="ECO:0000313" key="2">
    <source>
        <dbReference type="EMBL" id="KAA1081181.1"/>
    </source>
</evidence>
<evidence type="ECO:0000313" key="3">
    <source>
        <dbReference type="EMBL" id="KAA1131343.1"/>
    </source>
</evidence>
<evidence type="ECO:0000313" key="5">
    <source>
        <dbReference type="Proteomes" id="UP000325313"/>
    </source>
</evidence>